<dbReference type="InterPro" id="IPR001567">
    <property type="entry name" value="Pept_M3A_M3B_dom"/>
</dbReference>
<reference evidence="9" key="1">
    <citation type="submission" date="2015-01" db="EMBL/GenBank/DDBJ databases">
        <authorList>
            <person name="Aksoy S."/>
            <person name="Warren W."/>
            <person name="Wilson R.K."/>
        </authorList>
    </citation>
    <scope>NUCLEOTIDE SEQUENCE [LARGE SCALE GENOMIC DNA]</scope>
    <source>
        <strain evidence="9">IAEA</strain>
    </source>
</reference>
<evidence type="ECO:0000256" key="1">
    <source>
        <dbReference type="ARBA" id="ARBA00022670"/>
    </source>
</evidence>
<dbReference type="GO" id="GO:0005739">
    <property type="term" value="C:mitochondrion"/>
    <property type="evidence" value="ECO:0007669"/>
    <property type="project" value="TreeGrafter"/>
</dbReference>
<dbReference type="GO" id="GO:0006518">
    <property type="term" value="P:peptide metabolic process"/>
    <property type="evidence" value="ECO:0007669"/>
    <property type="project" value="TreeGrafter"/>
</dbReference>
<dbReference type="Pfam" id="PF01432">
    <property type="entry name" value="Peptidase_M3"/>
    <property type="match status" value="1"/>
</dbReference>
<keyword evidence="3 6" id="KW-0378">Hydrolase</keyword>
<evidence type="ECO:0000256" key="2">
    <source>
        <dbReference type="ARBA" id="ARBA00022723"/>
    </source>
</evidence>
<dbReference type="GO" id="GO:0046872">
    <property type="term" value="F:metal ion binding"/>
    <property type="evidence" value="ECO:0007669"/>
    <property type="project" value="UniProtKB-UniRule"/>
</dbReference>
<dbReference type="Gene3D" id="1.10.1370.40">
    <property type="match status" value="1"/>
</dbReference>
<proteinExistence type="inferred from homology"/>
<keyword evidence="9" id="KW-1185">Reference proteome</keyword>
<evidence type="ECO:0000259" key="7">
    <source>
        <dbReference type="Pfam" id="PF01432"/>
    </source>
</evidence>
<name>A0A1B0BVW6_9MUSC</name>
<dbReference type="GO" id="GO:0004222">
    <property type="term" value="F:metalloendopeptidase activity"/>
    <property type="evidence" value="ECO:0007669"/>
    <property type="project" value="InterPro"/>
</dbReference>
<organism evidence="8 9">
    <name type="scientific">Glossina palpalis gambiensis</name>
    <dbReference type="NCBI Taxonomy" id="67801"/>
    <lineage>
        <taxon>Eukaryota</taxon>
        <taxon>Metazoa</taxon>
        <taxon>Ecdysozoa</taxon>
        <taxon>Arthropoda</taxon>
        <taxon>Hexapoda</taxon>
        <taxon>Insecta</taxon>
        <taxon>Pterygota</taxon>
        <taxon>Neoptera</taxon>
        <taxon>Endopterygota</taxon>
        <taxon>Diptera</taxon>
        <taxon>Brachycera</taxon>
        <taxon>Muscomorpha</taxon>
        <taxon>Hippoboscoidea</taxon>
        <taxon>Glossinidae</taxon>
        <taxon>Glossina</taxon>
    </lineage>
</organism>
<keyword evidence="1 6" id="KW-0645">Protease</keyword>
<dbReference type="EnsemblMetazoa" id="GPPI042179-RA">
    <property type="protein sequence ID" value="GPPI042179-PA"/>
    <property type="gene ID" value="GPPI042179"/>
</dbReference>
<accession>A0A1B0BVW6</accession>
<evidence type="ECO:0000256" key="4">
    <source>
        <dbReference type="ARBA" id="ARBA00022833"/>
    </source>
</evidence>
<dbReference type="AlphaFoldDB" id="A0A1B0BVW6"/>
<dbReference type="PANTHER" id="PTHR11804">
    <property type="entry name" value="PROTEASE M3 THIMET OLIGOPEPTIDASE-RELATED"/>
    <property type="match status" value="1"/>
</dbReference>
<dbReference type="STRING" id="67801.A0A1B0BVW6"/>
<keyword evidence="2 6" id="KW-0479">Metal-binding</keyword>
<dbReference type="VEuPathDB" id="VectorBase:GPPI042179"/>
<dbReference type="InterPro" id="IPR045090">
    <property type="entry name" value="Pept_M3A_M3B"/>
</dbReference>
<keyword evidence="4 6" id="KW-0862">Zinc</keyword>
<feature type="domain" description="Peptidase M3A/M3B catalytic" evidence="7">
    <location>
        <begin position="9"/>
        <end position="151"/>
    </location>
</feature>
<evidence type="ECO:0000256" key="6">
    <source>
        <dbReference type="RuleBase" id="RU003435"/>
    </source>
</evidence>
<dbReference type="Proteomes" id="UP000092460">
    <property type="component" value="Unassembled WGS sequence"/>
</dbReference>
<dbReference type="EMBL" id="JXJN01021512">
    <property type="status" value="NOT_ANNOTATED_CDS"/>
    <property type="molecule type" value="Genomic_DNA"/>
</dbReference>
<evidence type="ECO:0000313" key="9">
    <source>
        <dbReference type="Proteomes" id="UP000092460"/>
    </source>
</evidence>
<evidence type="ECO:0000313" key="8">
    <source>
        <dbReference type="EnsemblMetazoa" id="GPPI042179-PA"/>
    </source>
</evidence>
<keyword evidence="5 6" id="KW-0482">Metalloprotease</keyword>
<sequence>MKYIALNASADEFLPYFSLGGCMEGLNNLLRSLYGISLQNTIMEPGEAWHSDISKLSVAHEKEGLLGYIYCDFFECENKPNQDCHFTTRGGKLMPDGSYKLLIVIVMLNLWQPRWTGSTLLTPSCVDNLFHEMNHGMHSMFARTEYQHVTVNVSVPTLPKYNKIEELIKV</sequence>
<reference evidence="8" key="2">
    <citation type="submission" date="2020-05" db="UniProtKB">
        <authorList>
            <consortium name="EnsemblMetazoa"/>
        </authorList>
    </citation>
    <scope>IDENTIFICATION</scope>
    <source>
        <strain evidence="8">IAEA</strain>
    </source>
</reference>
<dbReference type="PANTHER" id="PTHR11804:SF79">
    <property type="entry name" value="MITOCHONDRIAL INTERMEDIATE PEPTIDASE"/>
    <property type="match status" value="1"/>
</dbReference>
<dbReference type="GO" id="GO:0006627">
    <property type="term" value="P:protein processing involved in protein targeting to mitochondrion"/>
    <property type="evidence" value="ECO:0007669"/>
    <property type="project" value="TreeGrafter"/>
</dbReference>
<evidence type="ECO:0000256" key="5">
    <source>
        <dbReference type="ARBA" id="ARBA00023049"/>
    </source>
</evidence>
<evidence type="ECO:0000256" key="3">
    <source>
        <dbReference type="ARBA" id="ARBA00022801"/>
    </source>
</evidence>
<dbReference type="SUPFAM" id="SSF55486">
    <property type="entry name" value="Metalloproteases ('zincins'), catalytic domain"/>
    <property type="match status" value="1"/>
</dbReference>
<protein>
    <recommendedName>
        <fullName evidence="7">Peptidase M3A/M3B catalytic domain-containing protein</fullName>
    </recommendedName>
</protein>
<comment type="similarity">
    <text evidence="6">Belongs to the peptidase M3 family.</text>
</comment>
<comment type="cofactor">
    <cofactor evidence="6">
        <name>Zn(2+)</name>
        <dbReference type="ChEBI" id="CHEBI:29105"/>
    </cofactor>
    <text evidence="6">Binds 1 zinc ion.</text>
</comment>